<dbReference type="SUPFAM" id="SSF52980">
    <property type="entry name" value="Restriction endonuclease-like"/>
    <property type="match status" value="1"/>
</dbReference>
<dbReference type="RefSeq" id="WP_114125467.1">
    <property type="nucleotide sequence ID" value="NZ_QOUI01000002.1"/>
</dbReference>
<dbReference type="AlphaFoldDB" id="A0A367YY97"/>
<organism evidence="1 2">
    <name type="scientific">Desertihabitans brevis</name>
    <dbReference type="NCBI Taxonomy" id="2268447"/>
    <lineage>
        <taxon>Bacteria</taxon>
        <taxon>Bacillati</taxon>
        <taxon>Actinomycetota</taxon>
        <taxon>Actinomycetes</taxon>
        <taxon>Propionibacteriales</taxon>
        <taxon>Propionibacteriaceae</taxon>
        <taxon>Desertihabitans</taxon>
    </lineage>
</organism>
<reference evidence="1 2" key="1">
    <citation type="submission" date="2018-07" db="EMBL/GenBank/DDBJ databases">
        <title>Desertimonas flava gen. nov. sp. nov.</title>
        <authorList>
            <person name="Liu S."/>
        </authorList>
    </citation>
    <scope>NUCLEOTIDE SEQUENCE [LARGE SCALE GENOMIC DNA]</scope>
    <source>
        <strain evidence="1 2">16Sb5-5</strain>
    </source>
</reference>
<comment type="caution">
    <text evidence="1">The sequence shown here is derived from an EMBL/GenBank/DDBJ whole genome shotgun (WGS) entry which is preliminary data.</text>
</comment>
<sequence length="310" mass="34139">MTSEPFDLRRPFRRRAGLRAGYTDHQLRGPAFRRLFVDCFVAAGVPLTPSLLARAALLVRPGARFASHHTAALLLDAAVPACPDVHVGTTGTAQSRRGGVVEHRYTRRPELVRRYGVLATSASRTFLDLAASLSLVELVVLGDSLVRKGHTSPGALVEAATSHSGRGARRAREAARLVRSGVDSPRETQTRLLLVLAGLPEPAVDVRIRDDDGEVVRRLDLAYEHVLLAIEYDGRQHIERQQSWREDIGRREELQNTGWRFVIVVSDDLTAVPGATLARVVAAMRAAGMRVPRLRDDWMRHFPGRPALAA</sequence>
<dbReference type="InterPro" id="IPR011335">
    <property type="entry name" value="Restrct_endonuc-II-like"/>
</dbReference>
<name>A0A367YY97_9ACTN</name>
<dbReference type="Proteomes" id="UP000252770">
    <property type="component" value="Unassembled WGS sequence"/>
</dbReference>
<gene>
    <name evidence="1" type="ORF">DT076_04630</name>
</gene>
<dbReference type="Gene3D" id="3.40.960.10">
    <property type="entry name" value="VSR Endonuclease"/>
    <property type="match status" value="1"/>
</dbReference>
<proteinExistence type="predicted"/>
<keyword evidence="2" id="KW-1185">Reference proteome</keyword>
<protein>
    <recommendedName>
        <fullName evidence="3">DUF559 domain-containing protein</fullName>
    </recommendedName>
</protein>
<dbReference type="EMBL" id="QOUI01000002">
    <property type="protein sequence ID" value="RCK70697.1"/>
    <property type="molecule type" value="Genomic_DNA"/>
</dbReference>
<evidence type="ECO:0008006" key="3">
    <source>
        <dbReference type="Google" id="ProtNLM"/>
    </source>
</evidence>
<accession>A0A367YY97</accession>
<evidence type="ECO:0000313" key="2">
    <source>
        <dbReference type="Proteomes" id="UP000252770"/>
    </source>
</evidence>
<evidence type="ECO:0000313" key="1">
    <source>
        <dbReference type="EMBL" id="RCK70697.1"/>
    </source>
</evidence>